<dbReference type="PROSITE" id="PS00154">
    <property type="entry name" value="ATPASE_E1_E2"/>
    <property type="match status" value="1"/>
</dbReference>
<keyword evidence="7" id="KW-0460">Magnesium</keyword>
<dbReference type="NCBIfam" id="TIGR01524">
    <property type="entry name" value="ATPase-IIIB_Mg"/>
    <property type="match status" value="1"/>
</dbReference>
<evidence type="ECO:0000256" key="4">
    <source>
        <dbReference type="ARBA" id="ARBA00022692"/>
    </source>
</evidence>
<dbReference type="InterPro" id="IPR006415">
    <property type="entry name" value="P-type_ATPase_IIIB"/>
</dbReference>
<keyword evidence="2" id="KW-1003">Cell membrane</keyword>
<dbReference type="InterPro" id="IPR023299">
    <property type="entry name" value="ATPase_P-typ_cyto_dom_N"/>
</dbReference>
<evidence type="ECO:0000313" key="14">
    <source>
        <dbReference type="Proteomes" id="UP000287830"/>
    </source>
</evidence>
<keyword evidence="9 11" id="KW-0472">Membrane</keyword>
<dbReference type="Gene3D" id="2.70.150.10">
    <property type="entry name" value="Calcium-transporting ATPase, cytoplasmic transduction domain A"/>
    <property type="match status" value="1"/>
</dbReference>
<evidence type="ECO:0000256" key="6">
    <source>
        <dbReference type="ARBA" id="ARBA00022840"/>
    </source>
</evidence>
<comment type="subcellular location">
    <subcellularLocation>
        <location evidence="1">Cell membrane</location>
        <topology evidence="1">Multi-pass membrane protein</topology>
    </subcellularLocation>
</comment>
<sequence length="971" mass="100954">MAWAPERAVGSASARTEGEAEPSRRTTAPPDARADSGVRLRDTPGLTALETLRTLESGPRGLTEAQAEERLLRYGDNTVPERRPAGRSWRFVRSLRDPFTTVLLCLALVSAAVASWGAACVIAVLVVVSAVLRSSGEYRAERSTAALRELIATTATVQRRSGATREIPVDQLVPGDVIRLGPGDLVPADLRVLRASGLTVRQAPLTGESAPVAKYPGEDGVDASGTGAAGIDTSGAGPDLFARPELCFQGSSVASGSATAVVLATGADTVFAGTYRSGPYRRPSGKGAVPGPGARDTRRTRPTSAFDRSVNGVSWTLIRFMLLTPPLVLMANAALRGRGLETLPFAVAVAVGLTPEMLPVIVTTALARGAALLARGGEVIVKRLPALHDLGAIDVLCTDKTGTLTQDRPVLDCSLGPDGRPAPEPLHWAAVNSLWTLQLAELPTPDALDEAVLEAAEDDFDELLAYEGIAALPFDPVRRTSCAVVRTDADARAGLRLGAHTLVVKGAPEAVLERCARIRTDRAGGGDSDLDDAARARLARLVADRTADGLRLLAVAVTERPARPGRRYTPADERGLTLVGFVGLRDALAPTAAAACAGLARRGVAVKILTGDHPGTVTHVCRELGLDTGPGAVVTADRTDGLTDAELARLAARTTAFARCTPEHKARIVAALRAGAGPEPGPGAETVAAPPRTVGFLGDGVNDLPALHACDVGIAPRDAVDVTREAADVVLASKDLGAIDGAIVAGRRSSANIATYLRITLSSNLGNVIAMLGAGLLLPFLPMLPAQVLVQNLCFDAVQLAFAFDRPGPAALRRPAVLRPADLLRYITGFGLLNAAADLATFGVLVLAVHGVGDPGGQDAFHAGWFTENLLTQALVMYLLRTGRRSAEGRAPGPIRLAVCALAVIGLLLPPSPLGPLLGMAPLPPLYYGLLTAVLVLYGAGLAWAKERYDRKAAAEHQGHPDAGPDASPQP</sequence>
<accession>A0A7U9KY71</accession>
<organism evidence="13 14">
    <name type="scientific">Streptomyces chrestomyceticus JCM 4735</name>
    <dbReference type="NCBI Taxonomy" id="1306181"/>
    <lineage>
        <taxon>Bacteria</taxon>
        <taxon>Bacillati</taxon>
        <taxon>Actinomycetota</taxon>
        <taxon>Actinomycetes</taxon>
        <taxon>Kitasatosporales</taxon>
        <taxon>Streptomycetaceae</taxon>
        <taxon>Streptomyces</taxon>
    </lineage>
</organism>
<dbReference type="PANTHER" id="PTHR42861">
    <property type="entry name" value="CALCIUM-TRANSPORTING ATPASE"/>
    <property type="match status" value="1"/>
</dbReference>
<dbReference type="InterPro" id="IPR036412">
    <property type="entry name" value="HAD-like_sf"/>
</dbReference>
<evidence type="ECO:0000256" key="9">
    <source>
        <dbReference type="ARBA" id="ARBA00023136"/>
    </source>
</evidence>
<evidence type="ECO:0000259" key="12">
    <source>
        <dbReference type="SMART" id="SM00831"/>
    </source>
</evidence>
<dbReference type="InterPro" id="IPR023214">
    <property type="entry name" value="HAD_sf"/>
</dbReference>
<evidence type="ECO:0000256" key="10">
    <source>
        <dbReference type="SAM" id="MobiDB-lite"/>
    </source>
</evidence>
<dbReference type="Gene3D" id="3.40.50.1000">
    <property type="entry name" value="HAD superfamily/HAD-like"/>
    <property type="match status" value="1"/>
</dbReference>
<dbReference type="SUPFAM" id="SSF81665">
    <property type="entry name" value="Calcium ATPase, transmembrane domain M"/>
    <property type="match status" value="1"/>
</dbReference>
<evidence type="ECO:0000256" key="11">
    <source>
        <dbReference type="SAM" id="Phobius"/>
    </source>
</evidence>
<dbReference type="AlphaFoldDB" id="A0A7U9KY71"/>
<dbReference type="Proteomes" id="UP000287830">
    <property type="component" value="Unassembled WGS sequence"/>
</dbReference>
<feature type="transmembrane region" description="Helical" evidence="11">
    <location>
        <begin position="99"/>
        <end position="132"/>
    </location>
</feature>
<feature type="transmembrane region" description="Helical" evidence="11">
    <location>
        <begin position="823"/>
        <end position="848"/>
    </location>
</feature>
<dbReference type="Gene3D" id="3.40.1110.10">
    <property type="entry name" value="Calcium-transporting ATPase, cytoplasmic domain N"/>
    <property type="match status" value="1"/>
</dbReference>
<evidence type="ECO:0000256" key="1">
    <source>
        <dbReference type="ARBA" id="ARBA00004651"/>
    </source>
</evidence>
<dbReference type="SFLD" id="SFLDF00027">
    <property type="entry name" value="p-type_atpase"/>
    <property type="match status" value="1"/>
</dbReference>
<keyword evidence="4 11" id="KW-0812">Transmembrane</keyword>
<dbReference type="EMBL" id="BHZC01000001">
    <property type="protein sequence ID" value="GCD36156.1"/>
    <property type="molecule type" value="Genomic_DNA"/>
</dbReference>
<dbReference type="InterPro" id="IPR006068">
    <property type="entry name" value="ATPase_P-typ_cation-transptr_C"/>
</dbReference>
<keyword evidence="6" id="KW-0067">ATP-binding</keyword>
<feature type="region of interest" description="Disordered" evidence="10">
    <location>
        <begin position="281"/>
        <end position="305"/>
    </location>
</feature>
<dbReference type="InterPro" id="IPR004014">
    <property type="entry name" value="ATPase_P-typ_cation-transptr_N"/>
</dbReference>
<reference evidence="13 14" key="1">
    <citation type="submission" date="2018-11" db="EMBL/GenBank/DDBJ databases">
        <title>Whole genome sequence of Streptomyces chrestomyceticus NBRC 13444(T).</title>
        <authorList>
            <person name="Komaki H."/>
            <person name="Tamura T."/>
        </authorList>
    </citation>
    <scope>NUCLEOTIDE SEQUENCE [LARGE SCALE GENOMIC DNA]</scope>
    <source>
        <strain evidence="13 14">NBRC 13444</strain>
    </source>
</reference>
<dbReference type="InterPro" id="IPR008250">
    <property type="entry name" value="ATPase_P-typ_transduc_dom_A_sf"/>
</dbReference>
<feature type="transmembrane region" description="Helical" evidence="11">
    <location>
        <begin position="893"/>
        <end position="914"/>
    </location>
</feature>
<evidence type="ECO:0000256" key="3">
    <source>
        <dbReference type="ARBA" id="ARBA00022553"/>
    </source>
</evidence>
<dbReference type="InterPro" id="IPR018303">
    <property type="entry name" value="ATPase_P-typ_P_site"/>
</dbReference>
<dbReference type="SUPFAM" id="SSF81653">
    <property type="entry name" value="Calcium ATPase, transduction domain A"/>
    <property type="match status" value="1"/>
</dbReference>
<dbReference type="Gene3D" id="1.20.1110.10">
    <property type="entry name" value="Calcium-transporting ATPase, transmembrane domain"/>
    <property type="match status" value="1"/>
</dbReference>
<dbReference type="SFLD" id="SFLDG00002">
    <property type="entry name" value="C1.7:_P-type_atpase_like"/>
    <property type="match status" value="1"/>
</dbReference>
<dbReference type="GO" id="GO:0005524">
    <property type="term" value="F:ATP binding"/>
    <property type="evidence" value="ECO:0007669"/>
    <property type="project" value="UniProtKB-KW"/>
</dbReference>
<feature type="region of interest" description="Disordered" evidence="10">
    <location>
        <begin position="1"/>
        <end position="40"/>
    </location>
</feature>
<dbReference type="PRINTS" id="PR01836">
    <property type="entry name" value="MGATPASE"/>
</dbReference>
<gene>
    <name evidence="13" type="primary">ctpE_2</name>
    <name evidence="13" type="ORF">OEIGOIKO_03912</name>
</gene>
<dbReference type="GO" id="GO:0005886">
    <property type="term" value="C:plasma membrane"/>
    <property type="evidence" value="ECO:0007669"/>
    <property type="project" value="UniProtKB-SubCell"/>
</dbReference>
<feature type="transmembrane region" description="Helical" evidence="11">
    <location>
        <begin position="860"/>
        <end position="881"/>
    </location>
</feature>
<keyword evidence="3" id="KW-0597">Phosphoprotein</keyword>
<protein>
    <submittedName>
        <fullName evidence="13">Magnesium-transporting ATPase</fullName>
    </submittedName>
</protein>
<dbReference type="SFLD" id="SFLDS00003">
    <property type="entry name" value="Haloacid_Dehalogenase"/>
    <property type="match status" value="1"/>
</dbReference>
<dbReference type="Pfam" id="PF13246">
    <property type="entry name" value="Cation_ATPase"/>
    <property type="match status" value="1"/>
</dbReference>
<feature type="transmembrane region" description="Helical" evidence="11">
    <location>
        <begin position="926"/>
        <end position="945"/>
    </location>
</feature>
<proteinExistence type="predicted"/>
<dbReference type="SMART" id="SM00831">
    <property type="entry name" value="Cation_ATPase_N"/>
    <property type="match status" value="1"/>
</dbReference>
<dbReference type="GO" id="GO:0015444">
    <property type="term" value="F:P-type magnesium transporter activity"/>
    <property type="evidence" value="ECO:0007669"/>
    <property type="project" value="InterPro"/>
</dbReference>
<evidence type="ECO:0000256" key="2">
    <source>
        <dbReference type="ARBA" id="ARBA00022475"/>
    </source>
</evidence>
<feature type="domain" description="Cation-transporting P-type ATPase N-terminal" evidence="12">
    <location>
        <begin position="42"/>
        <end position="115"/>
    </location>
</feature>
<dbReference type="InterPro" id="IPR044492">
    <property type="entry name" value="P_typ_ATPase_HD_dom"/>
</dbReference>
<comment type="caution">
    <text evidence="13">The sequence shown here is derived from an EMBL/GenBank/DDBJ whole genome shotgun (WGS) entry which is preliminary data.</text>
</comment>
<dbReference type="SUPFAM" id="SSF81660">
    <property type="entry name" value="Metal cation-transporting ATPase, ATP-binding domain N"/>
    <property type="match status" value="1"/>
</dbReference>
<dbReference type="Pfam" id="PF00122">
    <property type="entry name" value="E1-E2_ATPase"/>
    <property type="match status" value="1"/>
</dbReference>
<dbReference type="SUPFAM" id="SSF56784">
    <property type="entry name" value="HAD-like"/>
    <property type="match status" value="1"/>
</dbReference>
<keyword evidence="5" id="KW-0547">Nucleotide-binding</keyword>
<evidence type="ECO:0000256" key="7">
    <source>
        <dbReference type="ARBA" id="ARBA00022842"/>
    </source>
</evidence>
<evidence type="ECO:0000313" key="13">
    <source>
        <dbReference type="EMBL" id="GCD36156.1"/>
    </source>
</evidence>
<name>A0A7U9KY71_9ACTN</name>
<dbReference type="Pfam" id="PF00689">
    <property type="entry name" value="Cation_ATPase_C"/>
    <property type="match status" value="1"/>
</dbReference>
<dbReference type="InterPro" id="IPR059000">
    <property type="entry name" value="ATPase_P-type_domA"/>
</dbReference>
<dbReference type="Pfam" id="PF00690">
    <property type="entry name" value="Cation_ATPase_N"/>
    <property type="match status" value="1"/>
</dbReference>
<evidence type="ECO:0000256" key="5">
    <source>
        <dbReference type="ARBA" id="ARBA00022741"/>
    </source>
</evidence>
<evidence type="ECO:0000256" key="8">
    <source>
        <dbReference type="ARBA" id="ARBA00022989"/>
    </source>
</evidence>
<keyword evidence="8 11" id="KW-1133">Transmembrane helix</keyword>
<dbReference type="InterPro" id="IPR023298">
    <property type="entry name" value="ATPase_P-typ_TM_dom_sf"/>
</dbReference>